<sequence length="217" mass="25408">MEHSTLTLHLLCARPLLDPGVWELLLHQLKGVKQLNLVFCNNGVSYDYGRGYNPAADINDCVNHLNTSKKLMRCSQCQEKDRLITYHVYNGSYYDYFRQTNSMKPDIVFASSCRDLCEQAMDSDNDDDDEETYDGIPYSILLKIKRCPLILAEESRERMNNLVDEFSRNIRCQQLMTVRKNPFAGFSRERRIIDKILNDPSPIRNRKDWISCIRRKN</sequence>
<proteinExistence type="predicted"/>
<accession>A0AAV2SBU8</accession>
<name>A0AAV2SBU8_MEGNR</name>
<organism evidence="2 3">
    <name type="scientific">Meganyctiphanes norvegica</name>
    <name type="common">Northern krill</name>
    <name type="synonym">Thysanopoda norvegica</name>
    <dbReference type="NCBI Taxonomy" id="48144"/>
    <lineage>
        <taxon>Eukaryota</taxon>
        <taxon>Metazoa</taxon>
        <taxon>Ecdysozoa</taxon>
        <taxon>Arthropoda</taxon>
        <taxon>Crustacea</taxon>
        <taxon>Multicrustacea</taxon>
        <taxon>Malacostraca</taxon>
        <taxon>Eumalacostraca</taxon>
        <taxon>Eucarida</taxon>
        <taxon>Euphausiacea</taxon>
        <taxon>Euphausiidae</taxon>
        <taxon>Meganyctiphanes</taxon>
    </lineage>
</organism>
<dbReference type="InterPro" id="IPR046824">
    <property type="entry name" value="Mss51-like_C"/>
</dbReference>
<protein>
    <recommendedName>
        <fullName evidence="1">Mitochondrial splicing suppressor 51-like C-terminal domain-containing protein</fullName>
    </recommendedName>
</protein>
<dbReference type="Pfam" id="PF20179">
    <property type="entry name" value="MSS51_C"/>
    <property type="match status" value="1"/>
</dbReference>
<evidence type="ECO:0000259" key="1">
    <source>
        <dbReference type="Pfam" id="PF20179"/>
    </source>
</evidence>
<dbReference type="Proteomes" id="UP001497623">
    <property type="component" value="Unassembled WGS sequence"/>
</dbReference>
<feature type="domain" description="Mitochondrial splicing suppressor 51-like C-terminal" evidence="1">
    <location>
        <begin position="3"/>
        <end position="190"/>
    </location>
</feature>
<dbReference type="EMBL" id="CAXKWB010060328">
    <property type="protein sequence ID" value="CAL4182880.1"/>
    <property type="molecule type" value="Genomic_DNA"/>
</dbReference>
<evidence type="ECO:0000313" key="2">
    <source>
        <dbReference type="EMBL" id="CAL4182880.1"/>
    </source>
</evidence>
<evidence type="ECO:0000313" key="3">
    <source>
        <dbReference type="Proteomes" id="UP001497623"/>
    </source>
</evidence>
<dbReference type="AlphaFoldDB" id="A0AAV2SBU8"/>
<comment type="caution">
    <text evidence="2">The sequence shown here is derived from an EMBL/GenBank/DDBJ whole genome shotgun (WGS) entry which is preliminary data.</text>
</comment>
<gene>
    <name evidence="2" type="ORF">MNOR_LOCUS35634</name>
</gene>
<keyword evidence="3" id="KW-1185">Reference proteome</keyword>
<reference evidence="2 3" key="1">
    <citation type="submission" date="2024-05" db="EMBL/GenBank/DDBJ databases">
        <authorList>
            <person name="Wallberg A."/>
        </authorList>
    </citation>
    <scope>NUCLEOTIDE SEQUENCE [LARGE SCALE GENOMIC DNA]</scope>
</reference>